<reference evidence="1" key="1">
    <citation type="submission" date="2020-02" db="EMBL/GenBank/DDBJ databases">
        <authorList>
            <person name="Meier V. D."/>
        </authorList>
    </citation>
    <scope>NUCLEOTIDE SEQUENCE</scope>
    <source>
        <strain evidence="1">AVDCRST_MAG58</strain>
    </source>
</reference>
<dbReference type="EMBL" id="CADCVF010000054">
    <property type="protein sequence ID" value="CAA9461369.1"/>
    <property type="molecule type" value="Genomic_DNA"/>
</dbReference>
<accession>A0A6J4R1G5</accession>
<evidence type="ECO:0000313" key="1">
    <source>
        <dbReference type="EMBL" id="CAA9461369.1"/>
    </source>
</evidence>
<dbReference type="GO" id="GO:0008168">
    <property type="term" value="F:methyltransferase activity"/>
    <property type="evidence" value="ECO:0007669"/>
    <property type="project" value="UniProtKB-KW"/>
</dbReference>
<gene>
    <name evidence="1" type="ORF">AVDCRST_MAG58-2658</name>
</gene>
<dbReference type="AlphaFoldDB" id="A0A6J4R1G5"/>
<keyword evidence="1" id="KW-0489">Methyltransferase</keyword>
<organism evidence="1">
    <name type="scientific">uncultured Rubrobacteraceae bacterium</name>
    <dbReference type="NCBI Taxonomy" id="349277"/>
    <lineage>
        <taxon>Bacteria</taxon>
        <taxon>Bacillati</taxon>
        <taxon>Actinomycetota</taxon>
        <taxon>Rubrobacteria</taxon>
        <taxon>Rubrobacterales</taxon>
        <taxon>Rubrobacteraceae</taxon>
        <taxon>environmental samples</taxon>
    </lineage>
</organism>
<keyword evidence="1" id="KW-0808">Transferase</keyword>
<protein>
    <submittedName>
        <fullName evidence="1">SAM-dependent methyltransferase</fullName>
    </submittedName>
</protein>
<name>A0A6J4R1G5_9ACTN</name>
<sequence>MSLSSYGRLATEVYDIDKPIGHSFGDVEFYLGRLRSCTTITVVRRLKSTTVRGMMASRPATTVPVIATWNQHRGTSLEYAIRKPPMRAEGRPGSPIGWS</sequence>
<proteinExistence type="predicted"/>
<dbReference type="GO" id="GO:0032259">
    <property type="term" value="P:methylation"/>
    <property type="evidence" value="ECO:0007669"/>
    <property type="project" value="UniProtKB-KW"/>
</dbReference>